<protein>
    <submittedName>
        <fullName evidence="1">Uncharacterized protein</fullName>
    </submittedName>
</protein>
<sequence>MAEDDVRLEVEAVLSVYGNDCNLIQDFPPHLTVRIKPRTAEDSSQEFVEVTLGIKSKFKATFEDKMTIKDSSQPGNEALFIDKLTTPNIDQLEVFIKLPKTIDLLIHFYWMRLQSSKDETSCFGSSSHKSTLRKDVEESLIVIANAEYVSLLWSKLFFGFDTLVAIVIDNGFMLFLKDPKNFVTHHDANDVCFCEPPKDQRPCKVPDEAPYIYVTDMKGLMTVGKPI</sequence>
<accession>A0A835PTK4</accession>
<dbReference type="OrthoDB" id="1737283at2759"/>
<dbReference type="Proteomes" id="UP000639772">
    <property type="component" value="Chromosome 12"/>
</dbReference>
<dbReference type="GO" id="GO:0061630">
    <property type="term" value="F:ubiquitin protein ligase activity"/>
    <property type="evidence" value="ECO:0007669"/>
    <property type="project" value="InterPro"/>
</dbReference>
<dbReference type="PANTHER" id="PTHR13198:SF4">
    <property type="entry name" value="E3 UBIQUITIN-PROTEIN LIGASE RNF25"/>
    <property type="match status" value="1"/>
</dbReference>
<organism evidence="1 2">
    <name type="scientific">Vanilla planifolia</name>
    <name type="common">Vanilla</name>
    <dbReference type="NCBI Taxonomy" id="51239"/>
    <lineage>
        <taxon>Eukaryota</taxon>
        <taxon>Viridiplantae</taxon>
        <taxon>Streptophyta</taxon>
        <taxon>Embryophyta</taxon>
        <taxon>Tracheophyta</taxon>
        <taxon>Spermatophyta</taxon>
        <taxon>Magnoliopsida</taxon>
        <taxon>Liliopsida</taxon>
        <taxon>Asparagales</taxon>
        <taxon>Orchidaceae</taxon>
        <taxon>Vanilloideae</taxon>
        <taxon>Vanilleae</taxon>
        <taxon>Vanilla</taxon>
    </lineage>
</organism>
<dbReference type="GO" id="GO:0005634">
    <property type="term" value="C:nucleus"/>
    <property type="evidence" value="ECO:0007669"/>
    <property type="project" value="TreeGrafter"/>
</dbReference>
<proteinExistence type="predicted"/>
<dbReference type="InterPro" id="IPR039133">
    <property type="entry name" value="RNF25"/>
</dbReference>
<evidence type="ECO:0000313" key="1">
    <source>
        <dbReference type="EMBL" id="KAG0458668.1"/>
    </source>
</evidence>
<reference evidence="1 2" key="1">
    <citation type="journal article" date="2020" name="Nat. Food">
        <title>A phased Vanilla planifolia genome enables genetic improvement of flavour and production.</title>
        <authorList>
            <person name="Hasing T."/>
            <person name="Tang H."/>
            <person name="Brym M."/>
            <person name="Khazi F."/>
            <person name="Huang T."/>
            <person name="Chambers A.H."/>
        </authorList>
    </citation>
    <scope>NUCLEOTIDE SEQUENCE [LARGE SCALE GENOMIC DNA]</scope>
    <source>
        <tissue evidence="1">Leaf</tissue>
    </source>
</reference>
<name>A0A835PTK4_VANPL</name>
<evidence type="ECO:0000313" key="2">
    <source>
        <dbReference type="Proteomes" id="UP000639772"/>
    </source>
</evidence>
<dbReference type="AlphaFoldDB" id="A0A835PTK4"/>
<dbReference type="EMBL" id="JADCNM010000012">
    <property type="protein sequence ID" value="KAG0458668.1"/>
    <property type="molecule type" value="Genomic_DNA"/>
</dbReference>
<dbReference type="PANTHER" id="PTHR13198">
    <property type="entry name" value="RING FINGER PROTEIN 25"/>
    <property type="match status" value="1"/>
</dbReference>
<comment type="caution">
    <text evidence="1">The sequence shown here is derived from an EMBL/GenBank/DDBJ whole genome shotgun (WGS) entry which is preliminary data.</text>
</comment>
<dbReference type="GO" id="GO:0016567">
    <property type="term" value="P:protein ubiquitination"/>
    <property type="evidence" value="ECO:0007669"/>
    <property type="project" value="TreeGrafter"/>
</dbReference>
<gene>
    <name evidence="1" type="ORF">HPP92_021796</name>
</gene>